<evidence type="ECO:0000256" key="2">
    <source>
        <dbReference type="PROSITE-ProRule" id="PRU00169"/>
    </source>
</evidence>
<evidence type="ECO:0000259" key="3">
    <source>
        <dbReference type="PROSITE" id="PS50110"/>
    </source>
</evidence>
<proteinExistence type="predicted"/>
<accession>A0A1I2AKN9</accession>
<keyword evidence="5" id="KW-1185">Reference proteome</keyword>
<dbReference type="Pfam" id="PF00072">
    <property type="entry name" value="Response_reg"/>
    <property type="match status" value="1"/>
</dbReference>
<keyword evidence="1 2" id="KW-0597">Phosphoprotein</keyword>
<dbReference type="GO" id="GO:0000160">
    <property type="term" value="P:phosphorelay signal transduction system"/>
    <property type="evidence" value="ECO:0007669"/>
    <property type="project" value="InterPro"/>
</dbReference>
<dbReference type="AlphaFoldDB" id="A0A1I2AKN9"/>
<evidence type="ECO:0000313" key="5">
    <source>
        <dbReference type="Proteomes" id="UP000198977"/>
    </source>
</evidence>
<feature type="domain" description="Response regulatory" evidence="3">
    <location>
        <begin position="10"/>
        <end position="123"/>
    </location>
</feature>
<organism evidence="4 5">
    <name type="scientific">Sulfitobacter brevis</name>
    <dbReference type="NCBI Taxonomy" id="74348"/>
    <lineage>
        <taxon>Bacteria</taxon>
        <taxon>Pseudomonadati</taxon>
        <taxon>Pseudomonadota</taxon>
        <taxon>Alphaproteobacteria</taxon>
        <taxon>Rhodobacterales</taxon>
        <taxon>Roseobacteraceae</taxon>
        <taxon>Sulfitobacter</taxon>
    </lineage>
</organism>
<dbReference type="EMBL" id="FOMW01000007">
    <property type="protein sequence ID" value="SFE44541.1"/>
    <property type="molecule type" value="Genomic_DNA"/>
</dbReference>
<dbReference type="InterPro" id="IPR050595">
    <property type="entry name" value="Bact_response_regulator"/>
</dbReference>
<dbReference type="PROSITE" id="PS50110">
    <property type="entry name" value="RESPONSE_REGULATORY"/>
    <property type="match status" value="1"/>
</dbReference>
<sequence>MTSDKSALPAVLVVEDEPLIRLEAVDTIEDAGFRTYDAGSADAALKILEAQDDIGVLFTDVDMPGSMNGIKLAGLVRERWPSLAIIIASGIVDVDKAQMPEGTLFFPKPYPTTRIIAALQDIAANLRS</sequence>
<dbReference type="STRING" id="74348.SAMN04488523_107119"/>
<dbReference type="OrthoDB" id="9784719at2"/>
<dbReference type="PANTHER" id="PTHR44591">
    <property type="entry name" value="STRESS RESPONSE REGULATOR PROTEIN 1"/>
    <property type="match status" value="1"/>
</dbReference>
<protein>
    <submittedName>
        <fullName evidence="4">Response regulator receiver domain-containing protein</fullName>
    </submittedName>
</protein>
<dbReference type="SUPFAM" id="SSF52172">
    <property type="entry name" value="CheY-like"/>
    <property type="match status" value="1"/>
</dbReference>
<dbReference type="RefSeq" id="WP_093923953.1">
    <property type="nucleotide sequence ID" value="NZ_FOMW01000007.1"/>
</dbReference>
<dbReference type="InterPro" id="IPR011006">
    <property type="entry name" value="CheY-like_superfamily"/>
</dbReference>
<name>A0A1I2AKN9_9RHOB</name>
<dbReference type="InterPro" id="IPR001789">
    <property type="entry name" value="Sig_transdc_resp-reg_receiver"/>
</dbReference>
<feature type="modified residue" description="4-aspartylphosphate" evidence="2">
    <location>
        <position position="60"/>
    </location>
</feature>
<reference evidence="4 5" key="1">
    <citation type="submission" date="2016-10" db="EMBL/GenBank/DDBJ databases">
        <authorList>
            <person name="de Groot N.N."/>
        </authorList>
    </citation>
    <scope>NUCLEOTIDE SEQUENCE [LARGE SCALE GENOMIC DNA]</scope>
    <source>
        <strain evidence="4 5">DSM 11443</strain>
    </source>
</reference>
<dbReference type="PANTHER" id="PTHR44591:SF3">
    <property type="entry name" value="RESPONSE REGULATORY DOMAIN-CONTAINING PROTEIN"/>
    <property type="match status" value="1"/>
</dbReference>
<evidence type="ECO:0000313" key="4">
    <source>
        <dbReference type="EMBL" id="SFE44541.1"/>
    </source>
</evidence>
<dbReference type="SMART" id="SM00448">
    <property type="entry name" value="REC"/>
    <property type="match status" value="1"/>
</dbReference>
<dbReference type="Gene3D" id="3.40.50.2300">
    <property type="match status" value="1"/>
</dbReference>
<gene>
    <name evidence="4" type="ORF">SAMN04488523_107119</name>
</gene>
<dbReference type="Proteomes" id="UP000198977">
    <property type="component" value="Unassembled WGS sequence"/>
</dbReference>
<evidence type="ECO:0000256" key="1">
    <source>
        <dbReference type="ARBA" id="ARBA00022553"/>
    </source>
</evidence>